<dbReference type="EMBL" id="CP040736">
    <property type="protein sequence ID" value="QCX24607.1"/>
    <property type="molecule type" value="Genomic_DNA"/>
</dbReference>
<feature type="transmembrane region" description="Helical" evidence="1">
    <location>
        <begin position="108"/>
        <end position="128"/>
    </location>
</feature>
<sequence>MKEEIIYMQQFIPSISNKAMNREKFKIILMGLMVLDHIEYFISPYLADFFHIITRVVAVGFAYLVVEGMHYTHSRKNYLVRLVGWSVFMALGNYLLNIFVLRQSNQMSILGDNIFATLALGLIVIWLWDNQSKNLNTKKKLRILSVVLLIFSIVPFFEGSTVVVPFMFITQLTHQNIKKRNLCYLGLMAILALLELPMALTVPINNFLMLFDSIAMNASDIFFVLIIPLLHFYNGKIGPHSRQLKYLFYIFYPAHLWLIHLIINVL</sequence>
<name>A0A5B7SY23_9LACO</name>
<dbReference type="AlphaFoldDB" id="A0A5B7SY23"/>
<evidence type="ECO:0000313" key="3">
    <source>
        <dbReference type="Proteomes" id="UP000310673"/>
    </source>
</evidence>
<dbReference type="KEGG" id="lft:FG051_05560"/>
<dbReference type="InterPro" id="IPR008875">
    <property type="entry name" value="TraX"/>
</dbReference>
<keyword evidence="1" id="KW-0812">Transmembrane</keyword>
<proteinExistence type="predicted"/>
<reference evidence="2 3" key="1">
    <citation type="submission" date="2019-05" db="EMBL/GenBank/DDBJ databases">
        <title>Genome Sequence of Lactobacillus futsaii Y97, a Potential Probiotic Strain Isolated from the Futsai of Taiwan.</title>
        <authorList>
            <person name="Du X."/>
        </authorList>
    </citation>
    <scope>NUCLEOTIDE SEQUENCE [LARGE SCALE GENOMIC DNA]</scope>
    <source>
        <strain evidence="2 3">Y97</strain>
    </source>
</reference>
<keyword evidence="1" id="KW-1133">Transmembrane helix</keyword>
<gene>
    <name evidence="2" type="ORF">FG051_05560</name>
</gene>
<keyword evidence="1" id="KW-0472">Membrane</keyword>
<protein>
    <recommendedName>
        <fullName evidence="4">Conjugal transfer protein TraX</fullName>
    </recommendedName>
</protein>
<feature type="transmembrane region" description="Helical" evidence="1">
    <location>
        <begin position="49"/>
        <end position="66"/>
    </location>
</feature>
<dbReference type="STRING" id="1423818.FC88_GL001798"/>
<feature type="transmembrane region" description="Helical" evidence="1">
    <location>
        <begin position="143"/>
        <end position="170"/>
    </location>
</feature>
<feature type="transmembrane region" description="Helical" evidence="1">
    <location>
        <begin position="246"/>
        <end position="263"/>
    </location>
</feature>
<feature type="transmembrane region" description="Helical" evidence="1">
    <location>
        <begin position="78"/>
        <end position="96"/>
    </location>
</feature>
<evidence type="ECO:0000313" key="2">
    <source>
        <dbReference type="EMBL" id="QCX24607.1"/>
    </source>
</evidence>
<feature type="transmembrane region" description="Helical" evidence="1">
    <location>
        <begin position="182"/>
        <end position="202"/>
    </location>
</feature>
<dbReference type="Proteomes" id="UP000310673">
    <property type="component" value="Chromosome"/>
</dbReference>
<dbReference type="Pfam" id="PF05857">
    <property type="entry name" value="TraX"/>
    <property type="match status" value="1"/>
</dbReference>
<accession>A0A5B7SY23</accession>
<evidence type="ECO:0008006" key="4">
    <source>
        <dbReference type="Google" id="ProtNLM"/>
    </source>
</evidence>
<organism evidence="2 3">
    <name type="scientific">Companilactobacillus futsaii</name>
    <dbReference type="NCBI Taxonomy" id="938155"/>
    <lineage>
        <taxon>Bacteria</taxon>
        <taxon>Bacillati</taxon>
        <taxon>Bacillota</taxon>
        <taxon>Bacilli</taxon>
        <taxon>Lactobacillales</taxon>
        <taxon>Lactobacillaceae</taxon>
        <taxon>Companilactobacillus</taxon>
    </lineage>
</organism>
<evidence type="ECO:0000256" key="1">
    <source>
        <dbReference type="SAM" id="Phobius"/>
    </source>
</evidence>
<feature type="transmembrane region" description="Helical" evidence="1">
    <location>
        <begin position="214"/>
        <end position="234"/>
    </location>
</feature>